<dbReference type="Proteomes" id="UP000536835">
    <property type="component" value="Unassembled WGS sequence"/>
</dbReference>
<sequence length="300" mass="32115">MKNRLGLIIPFALLGVFAFGYTVLWNKGADAMKAELAAFADREAAQGRSFTYETIDVDGFPFNLRAAIAGADWQGERTRFQAEELMVATLPYDVSRILFVPRGEQVLTAFGTDYDLEAEDLVFSLEGDFMAAQGAGISLTSEARTVTVGELIANQQRLGLGRAIAVSVKAAEFGGEEQVQVPYFDMAASREANVFTVAAADLGIRRADDPSPTQLVAKGALQTDDQGLLNGELEIKFKNEPPLLGVLAETGAISNGEASMARQILGLLTDKGTKEQTLPLTVDEGEVRLGPVSIGEIPPL</sequence>
<accession>A0A7Y3RKZ8</accession>
<keyword evidence="2" id="KW-1185">Reference proteome</keyword>
<protein>
    <submittedName>
        <fullName evidence="1">DUF2125 domain-containing protein</fullName>
    </submittedName>
</protein>
<proteinExistence type="predicted"/>
<dbReference type="EMBL" id="JABFCX010000002">
    <property type="protein sequence ID" value="NNU16019.1"/>
    <property type="molecule type" value="Genomic_DNA"/>
</dbReference>
<dbReference type="Pfam" id="PF09898">
    <property type="entry name" value="DUF2125"/>
    <property type="match status" value="2"/>
</dbReference>
<evidence type="ECO:0000313" key="1">
    <source>
        <dbReference type="EMBL" id="NNU16019.1"/>
    </source>
</evidence>
<evidence type="ECO:0000313" key="2">
    <source>
        <dbReference type="Proteomes" id="UP000536835"/>
    </source>
</evidence>
<dbReference type="RefSeq" id="WP_173197906.1">
    <property type="nucleotide sequence ID" value="NZ_JABFCX010000002.1"/>
</dbReference>
<gene>
    <name evidence="1" type="ORF">HK107_06755</name>
</gene>
<dbReference type="InterPro" id="IPR018666">
    <property type="entry name" value="DUF2125"/>
</dbReference>
<reference evidence="1 2" key="1">
    <citation type="submission" date="2020-05" db="EMBL/GenBank/DDBJ databases">
        <title>Parvularcula mediterraneae sp. nov., isolated from polypropylene straw from shallow seawater of the seashore of Laganas in Zakynthos island, Greece.</title>
        <authorList>
            <person name="Szabo I."/>
            <person name="Al-Omari J."/>
            <person name="Rado J."/>
            <person name="Szerdahelyi G.S."/>
        </authorList>
    </citation>
    <scope>NUCLEOTIDE SEQUENCE [LARGE SCALE GENOMIC DNA]</scope>
    <source>
        <strain evidence="1 2">ZS-1/3</strain>
    </source>
</reference>
<comment type="caution">
    <text evidence="1">The sequence shown here is derived from an EMBL/GenBank/DDBJ whole genome shotgun (WGS) entry which is preliminary data.</text>
</comment>
<name>A0A7Y3RKZ8_9PROT</name>
<organism evidence="1 2">
    <name type="scientific">Parvularcula mediterranea</name>
    <dbReference type="NCBI Taxonomy" id="2732508"/>
    <lineage>
        <taxon>Bacteria</taxon>
        <taxon>Pseudomonadati</taxon>
        <taxon>Pseudomonadota</taxon>
        <taxon>Alphaproteobacteria</taxon>
        <taxon>Parvularculales</taxon>
        <taxon>Parvularculaceae</taxon>
        <taxon>Parvularcula</taxon>
    </lineage>
</organism>
<dbReference type="AlphaFoldDB" id="A0A7Y3RKZ8"/>